<dbReference type="InterPro" id="IPR000847">
    <property type="entry name" value="LysR_HTH_N"/>
</dbReference>
<evidence type="ECO:0000256" key="2">
    <source>
        <dbReference type="ARBA" id="ARBA00023015"/>
    </source>
</evidence>
<dbReference type="SUPFAM" id="SSF46785">
    <property type="entry name" value="Winged helix' DNA-binding domain"/>
    <property type="match status" value="1"/>
</dbReference>
<sequence length="307" mass="34241">MYRRLTLHQLAIFTVLARHQNMTRAAAELHMTTPALSIQIKQMSEAMGVPLHEQVGKQLYLTDAGLRVEQAARDVLARLEGLSTELAELQGLERGTLKLSIITTAKYFVPRLLGEFCQQHPGIEVALEVINRDQCLTRLSQNMDDLYIMGRVPASLDVEAVPFMQNPLVVIAPTGHPLEGTKRLSAKRLCDEQFIMREQGSGTRLAAERFFEERKMELKTRMTLGSNEAVKQAVAGGLGIAIVSQHTLSLDAASGAYTVLEVKGFPLLRQWYAVYLKRKRLSAVTEAFLQHLINEGESQTKRETNTG</sequence>
<evidence type="ECO:0000313" key="7">
    <source>
        <dbReference type="Proteomes" id="UP000886674"/>
    </source>
</evidence>
<organism evidence="6 7">
    <name type="scientific">Candidatus Thiodiazotropha taylori</name>
    <dbReference type="NCBI Taxonomy" id="2792791"/>
    <lineage>
        <taxon>Bacteria</taxon>
        <taxon>Pseudomonadati</taxon>
        <taxon>Pseudomonadota</taxon>
        <taxon>Gammaproteobacteria</taxon>
        <taxon>Chromatiales</taxon>
        <taxon>Sedimenticolaceae</taxon>
        <taxon>Candidatus Thiodiazotropha</taxon>
    </lineage>
</organism>
<dbReference type="Gene3D" id="3.40.190.290">
    <property type="match status" value="1"/>
</dbReference>
<evidence type="ECO:0000256" key="4">
    <source>
        <dbReference type="ARBA" id="ARBA00023163"/>
    </source>
</evidence>
<evidence type="ECO:0000259" key="5">
    <source>
        <dbReference type="PROSITE" id="PS50931"/>
    </source>
</evidence>
<accession>A0A9E4NKA4</accession>
<reference evidence="6" key="1">
    <citation type="journal article" date="2021" name="Proc. Natl. Acad. Sci. U.S.A.">
        <title>Global biogeography of chemosynthetic symbionts reveals both localized and globally distributed symbiont groups. .</title>
        <authorList>
            <person name="Osvatic J.T."/>
            <person name="Wilkins L.G.E."/>
            <person name="Leibrecht L."/>
            <person name="Leray M."/>
            <person name="Zauner S."/>
            <person name="Polzin J."/>
            <person name="Camacho Y."/>
            <person name="Gros O."/>
            <person name="van Gils J.A."/>
            <person name="Eisen J.A."/>
            <person name="Petersen J.M."/>
            <person name="Yuen B."/>
        </authorList>
    </citation>
    <scope>NUCLEOTIDE SEQUENCE</scope>
    <source>
        <strain evidence="6">MAGclacostrist055</strain>
    </source>
</reference>
<dbReference type="EMBL" id="JAEPCR010000043">
    <property type="protein sequence ID" value="MCG7978412.1"/>
    <property type="molecule type" value="Genomic_DNA"/>
</dbReference>
<comment type="similarity">
    <text evidence="1">Belongs to the LysR transcriptional regulatory family.</text>
</comment>
<feature type="domain" description="HTH lysR-type" evidence="5">
    <location>
        <begin position="5"/>
        <end position="62"/>
    </location>
</feature>
<dbReference type="PANTHER" id="PTHR30126">
    <property type="entry name" value="HTH-TYPE TRANSCRIPTIONAL REGULATOR"/>
    <property type="match status" value="1"/>
</dbReference>
<dbReference type="SUPFAM" id="SSF53850">
    <property type="entry name" value="Periplasmic binding protein-like II"/>
    <property type="match status" value="1"/>
</dbReference>
<dbReference type="PROSITE" id="PS50931">
    <property type="entry name" value="HTH_LYSR"/>
    <property type="match status" value="1"/>
</dbReference>
<protein>
    <submittedName>
        <fullName evidence="6">LysR substrate-binding domain-containing protein</fullName>
    </submittedName>
</protein>
<dbReference type="AlphaFoldDB" id="A0A9E4NKA4"/>
<dbReference type="Gene3D" id="1.10.10.10">
    <property type="entry name" value="Winged helix-like DNA-binding domain superfamily/Winged helix DNA-binding domain"/>
    <property type="match status" value="1"/>
</dbReference>
<proteinExistence type="inferred from homology"/>
<dbReference type="InterPro" id="IPR036388">
    <property type="entry name" value="WH-like_DNA-bd_sf"/>
</dbReference>
<dbReference type="Pfam" id="PF00126">
    <property type="entry name" value="HTH_1"/>
    <property type="match status" value="1"/>
</dbReference>
<name>A0A9E4NKA4_9GAMM</name>
<dbReference type="InterPro" id="IPR036390">
    <property type="entry name" value="WH_DNA-bd_sf"/>
</dbReference>
<dbReference type="InterPro" id="IPR005119">
    <property type="entry name" value="LysR_subst-bd"/>
</dbReference>
<evidence type="ECO:0000256" key="3">
    <source>
        <dbReference type="ARBA" id="ARBA00023125"/>
    </source>
</evidence>
<evidence type="ECO:0000313" key="6">
    <source>
        <dbReference type="EMBL" id="MCG7978412.1"/>
    </source>
</evidence>
<evidence type="ECO:0000256" key="1">
    <source>
        <dbReference type="ARBA" id="ARBA00009437"/>
    </source>
</evidence>
<dbReference type="GO" id="GO:0000976">
    <property type="term" value="F:transcription cis-regulatory region binding"/>
    <property type="evidence" value="ECO:0007669"/>
    <property type="project" value="TreeGrafter"/>
</dbReference>
<dbReference type="CDD" id="cd08419">
    <property type="entry name" value="PBP2_CbbR_RubisCO_like"/>
    <property type="match status" value="1"/>
</dbReference>
<keyword evidence="3" id="KW-0238">DNA-binding</keyword>
<gene>
    <name evidence="6" type="ORF">JAY77_09750</name>
</gene>
<dbReference type="Pfam" id="PF03466">
    <property type="entry name" value="LysR_substrate"/>
    <property type="match status" value="1"/>
</dbReference>
<comment type="caution">
    <text evidence="6">The sequence shown here is derived from an EMBL/GenBank/DDBJ whole genome shotgun (WGS) entry which is preliminary data.</text>
</comment>
<dbReference type="GO" id="GO:0003700">
    <property type="term" value="F:DNA-binding transcription factor activity"/>
    <property type="evidence" value="ECO:0007669"/>
    <property type="project" value="InterPro"/>
</dbReference>
<keyword evidence="4" id="KW-0804">Transcription</keyword>
<keyword evidence="2" id="KW-0805">Transcription regulation</keyword>
<dbReference type="PANTHER" id="PTHR30126:SF5">
    <property type="entry name" value="HTH-TYPE TRANSCRIPTIONAL ACTIVATOR CMPR"/>
    <property type="match status" value="1"/>
</dbReference>
<dbReference type="Proteomes" id="UP000886674">
    <property type="component" value="Unassembled WGS sequence"/>
</dbReference>